<comment type="caution">
    <text evidence="1">The sequence shown here is derived from an EMBL/GenBank/DDBJ whole genome shotgun (WGS) entry which is preliminary data.</text>
</comment>
<name>A0ACC0K129_CHOFU</name>
<dbReference type="Proteomes" id="UP001064048">
    <property type="component" value="Chromosome Z"/>
</dbReference>
<gene>
    <name evidence="1" type="ORF">MSG28_000516</name>
</gene>
<proteinExistence type="predicted"/>
<keyword evidence="2" id="KW-1185">Reference proteome</keyword>
<organism evidence="1 2">
    <name type="scientific">Choristoneura fumiferana</name>
    <name type="common">Spruce budworm moth</name>
    <name type="synonym">Archips fumiferana</name>
    <dbReference type="NCBI Taxonomy" id="7141"/>
    <lineage>
        <taxon>Eukaryota</taxon>
        <taxon>Metazoa</taxon>
        <taxon>Ecdysozoa</taxon>
        <taxon>Arthropoda</taxon>
        <taxon>Hexapoda</taxon>
        <taxon>Insecta</taxon>
        <taxon>Pterygota</taxon>
        <taxon>Neoptera</taxon>
        <taxon>Endopterygota</taxon>
        <taxon>Lepidoptera</taxon>
        <taxon>Glossata</taxon>
        <taxon>Ditrysia</taxon>
        <taxon>Tortricoidea</taxon>
        <taxon>Tortricidae</taxon>
        <taxon>Tortricinae</taxon>
        <taxon>Choristoneura</taxon>
    </lineage>
</organism>
<dbReference type="EMBL" id="CM046131">
    <property type="protein sequence ID" value="KAI8430095.1"/>
    <property type="molecule type" value="Genomic_DNA"/>
</dbReference>
<evidence type="ECO:0000313" key="1">
    <source>
        <dbReference type="EMBL" id="KAI8430095.1"/>
    </source>
</evidence>
<protein>
    <submittedName>
        <fullName evidence="1">Uncharacterized protein</fullName>
    </submittedName>
</protein>
<evidence type="ECO:0000313" key="2">
    <source>
        <dbReference type="Proteomes" id="UP001064048"/>
    </source>
</evidence>
<reference evidence="1 2" key="1">
    <citation type="journal article" date="2022" name="Genome Biol. Evol.">
        <title>The Spruce Budworm Genome: Reconstructing the Evolutionary History of Antifreeze Proteins.</title>
        <authorList>
            <person name="Beliveau C."/>
            <person name="Gagne P."/>
            <person name="Picq S."/>
            <person name="Vernygora O."/>
            <person name="Keeling C.I."/>
            <person name="Pinkney K."/>
            <person name="Doucet D."/>
            <person name="Wen F."/>
            <person name="Johnston J.S."/>
            <person name="Maaroufi H."/>
            <person name="Boyle B."/>
            <person name="Laroche J."/>
            <person name="Dewar K."/>
            <person name="Juretic N."/>
            <person name="Blackburn G."/>
            <person name="Nisole A."/>
            <person name="Brunet B."/>
            <person name="Brandao M."/>
            <person name="Lumley L."/>
            <person name="Duan J."/>
            <person name="Quan G."/>
            <person name="Lucarotti C.J."/>
            <person name="Roe A.D."/>
            <person name="Sperling F.A.H."/>
            <person name="Levesque R.C."/>
            <person name="Cusson M."/>
        </authorList>
    </citation>
    <scope>NUCLEOTIDE SEQUENCE [LARGE SCALE GENOMIC DNA]</scope>
    <source>
        <strain evidence="1">Glfc:IPQL:Cfum</strain>
    </source>
</reference>
<sequence length="305" mass="33395">MAATARREIDTGEEDIAAIAKQISDHAEAIYQTWKARGLAPTEILSCRPTPGLKLTDSLRTKPRPELKPEIKQRPEFRRDRTDGIRPERREQRPESYREQRLEPDDETIEVTLPPDLVPERNGSSVGGGGVRRADPAAMRLEVAREEERLLRALRTGGVVAERSAERPDVVPPISLVDYAKSRYQDRLDTGARKPATGAGGDRRASLGSHVTEARSKFEARARRASSAGAGEPAAAGASAGAGGATPVRPFLTRGSVAERVLMFERCPSEATLELAKRKSPAATTWRGPHDVINRAQIIENVTFR</sequence>
<accession>A0ACC0K129</accession>